<dbReference type="RefSeq" id="WP_074825160.1">
    <property type="nucleotide sequence ID" value="NZ_FOLW01000029.1"/>
</dbReference>
<dbReference type="InterPro" id="IPR029078">
    <property type="entry name" value="Imm44"/>
</dbReference>
<dbReference type="AlphaFoldDB" id="A0AAJ5BIS9"/>
<evidence type="ECO:0000313" key="2">
    <source>
        <dbReference type="Proteomes" id="UP000226420"/>
    </source>
</evidence>
<sequence length="128" mass="15149">MKLWISSEADVDVAELYRETRIYIEKEVNDQLGEVKVDNLYEKWAFIAMIRENKGWADEIAKRHVKRKVLEFRLKIEHDVFLNGDFNARANLFLDSLRLSVDKMERLGISSDDRNKLYSVLESVRNDL</sequence>
<dbReference type="Proteomes" id="UP000226420">
    <property type="component" value="Unassembled WGS sequence"/>
</dbReference>
<reference evidence="1 2" key="1">
    <citation type="submission" date="2016-10" db="EMBL/GenBank/DDBJ databases">
        <authorList>
            <person name="Varghese N."/>
            <person name="Submissions S."/>
        </authorList>
    </citation>
    <scope>NUCLEOTIDE SEQUENCE [LARGE SCALE GENOMIC DNA]</scope>
    <source>
        <strain evidence="1 2">DSM 5563</strain>
    </source>
</reference>
<gene>
    <name evidence="1" type="ORF">SAMN02745723_1291</name>
</gene>
<accession>A0AAJ5BIS9</accession>
<proteinExistence type="predicted"/>
<evidence type="ECO:0000313" key="1">
    <source>
        <dbReference type="EMBL" id="SFD51269.1"/>
    </source>
</evidence>
<name>A0AAJ5BIS9_9GAMM</name>
<comment type="caution">
    <text evidence="1">The sequence shown here is derived from an EMBL/GenBank/DDBJ whole genome shotgun (WGS) entry which is preliminary data.</text>
</comment>
<protein>
    <submittedName>
        <fullName evidence="1">Immunity protein 44</fullName>
    </submittedName>
</protein>
<dbReference type="EMBL" id="FOLW01000029">
    <property type="protein sequence ID" value="SFD51269.1"/>
    <property type="molecule type" value="Genomic_DNA"/>
</dbReference>
<dbReference type="Pfam" id="PF15571">
    <property type="entry name" value="Imm44"/>
    <property type="match status" value="1"/>
</dbReference>
<organism evidence="1 2">
    <name type="scientific">Pragia fontium DSM 5563 = ATCC 49100</name>
    <dbReference type="NCBI Taxonomy" id="1122977"/>
    <lineage>
        <taxon>Bacteria</taxon>
        <taxon>Pseudomonadati</taxon>
        <taxon>Pseudomonadota</taxon>
        <taxon>Gammaproteobacteria</taxon>
        <taxon>Enterobacterales</taxon>
        <taxon>Budviciaceae</taxon>
        <taxon>Pragia</taxon>
    </lineage>
</organism>